<accession>A0A813TEA3</accession>
<protein>
    <submittedName>
        <fullName evidence="2">Uncharacterized protein</fullName>
    </submittedName>
</protein>
<dbReference type="EMBL" id="CAJOBC010000545">
    <property type="protein sequence ID" value="CAF3599235.1"/>
    <property type="molecule type" value="Genomic_DNA"/>
</dbReference>
<evidence type="ECO:0000256" key="1">
    <source>
        <dbReference type="SAM" id="MobiDB-lite"/>
    </source>
</evidence>
<dbReference type="EMBL" id="CAJNOQ010000545">
    <property type="protein sequence ID" value="CAF0813347.1"/>
    <property type="molecule type" value="Genomic_DNA"/>
</dbReference>
<comment type="caution">
    <text evidence="2">The sequence shown here is derived from an EMBL/GenBank/DDBJ whole genome shotgun (WGS) entry which is preliminary data.</text>
</comment>
<organism evidence="2 4">
    <name type="scientific">Didymodactylos carnosus</name>
    <dbReference type="NCBI Taxonomy" id="1234261"/>
    <lineage>
        <taxon>Eukaryota</taxon>
        <taxon>Metazoa</taxon>
        <taxon>Spiralia</taxon>
        <taxon>Gnathifera</taxon>
        <taxon>Rotifera</taxon>
        <taxon>Eurotatoria</taxon>
        <taxon>Bdelloidea</taxon>
        <taxon>Philodinida</taxon>
        <taxon>Philodinidae</taxon>
        <taxon>Didymodactylos</taxon>
    </lineage>
</organism>
<dbReference type="Proteomes" id="UP000681722">
    <property type="component" value="Unassembled WGS sequence"/>
</dbReference>
<name>A0A813TEA3_9BILA</name>
<sequence>MSYNQDYQYLNSNGGDDGGMRSNYQNEQRYDYYNNGYRNNNYLSNSSYHQYNHNLEYINSDFNYTNFSNNSNNQISYITPPPSYNSSSCNWLNSHADQTYLQKKTPRHPKYDRNNPFRFTSIDTQQQQQQPQQQVMKNDLRTKNKAKRLRELARQKKQSVLAFLIKKTTNPLESWKQSVKKANISEGLEQKSQYLETMLRLKQKPSVSSSTFDRTRFADDETLKSTARITNTLSIATSTELELIGNIHEYDDIAKIENFLFSNNNEILTPASTSPQQQMPSSSTSVDNIEHEKNGQQETTRKPGQGFLIDCEEDDMEEQQGEPSDSMNINDDQPKAILSDLALTIPNDNPRVRKKSKKKKKRVQLSTEEEAESLTNWIVEFPTTSPIDDHSITTTSSITPVDNELLNSILNYDDSPTNNYSQLLSSNQQLKRPHVDMILTMIKDQQEQLKKLRSCVMMALGISPNSSRKSSTSSSIRKINSLNINEELIKTFLNAQQTVGCWLCSAKKSPDEPDPDMTAIKLLFKRLNIPLSPSKTADPAMMIEHLGIIFDTRRMLASLPEDKRLWTHKVVKQYSLKRNCTKRELVSLLGYLDHAP</sequence>
<proteinExistence type="predicted"/>
<gene>
    <name evidence="2" type="ORF">GPM918_LOCUS4152</name>
    <name evidence="3" type="ORF">SRO942_LOCUS4152</name>
</gene>
<feature type="region of interest" description="Disordered" evidence="1">
    <location>
        <begin position="347"/>
        <end position="369"/>
    </location>
</feature>
<keyword evidence="4" id="KW-1185">Reference proteome</keyword>
<reference evidence="2" key="1">
    <citation type="submission" date="2021-02" db="EMBL/GenBank/DDBJ databases">
        <authorList>
            <person name="Nowell W R."/>
        </authorList>
    </citation>
    <scope>NUCLEOTIDE SEQUENCE</scope>
</reference>
<feature type="region of interest" description="Disordered" evidence="1">
    <location>
        <begin position="269"/>
        <end position="303"/>
    </location>
</feature>
<dbReference type="AlphaFoldDB" id="A0A813TEA3"/>
<dbReference type="OrthoDB" id="10047934at2759"/>
<dbReference type="Proteomes" id="UP000663829">
    <property type="component" value="Unassembled WGS sequence"/>
</dbReference>
<feature type="compositionally biased region" description="Basic residues" evidence="1">
    <location>
        <begin position="352"/>
        <end position="363"/>
    </location>
</feature>
<evidence type="ECO:0000313" key="4">
    <source>
        <dbReference type="Proteomes" id="UP000663829"/>
    </source>
</evidence>
<feature type="region of interest" description="Disordered" evidence="1">
    <location>
        <begin position="1"/>
        <end position="24"/>
    </location>
</feature>
<evidence type="ECO:0000313" key="2">
    <source>
        <dbReference type="EMBL" id="CAF0813347.1"/>
    </source>
</evidence>
<evidence type="ECO:0000313" key="3">
    <source>
        <dbReference type="EMBL" id="CAF3599235.1"/>
    </source>
</evidence>
<feature type="compositionally biased region" description="Basic and acidic residues" evidence="1">
    <location>
        <begin position="288"/>
        <end position="301"/>
    </location>
</feature>
<feature type="compositionally biased region" description="Polar residues" evidence="1">
    <location>
        <begin position="1"/>
        <end position="14"/>
    </location>
</feature>
<feature type="compositionally biased region" description="Low complexity" evidence="1">
    <location>
        <begin position="269"/>
        <end position="285"/>
    </location>
</feature>